<dbReference type="Gene3D" id="1.20.1050.90">
    <property type="entry name" value="RecF/RecN/SMC, N-terminal domain"/>
    <property type="match status" value="1"/>
</dbReference>
<keyword evidence="9 10" id="KW-0227">DNA damage</keyword>
<evidence type="ECO:0000259" key="11">
    <source>
        <dbReference type="Pfam" id="PF02463"/>
    </source>
</evidence>
<dbReference type="PANTHER" id="PTHR32182">
    <property type="entry name" value="DNA REPLICATION AND REPAIR PROTEIN RECF"/>
    <property type="match status" value="1"/>
</dbReference>
<dbReference type="HOGENOM" id="CLU_040267_0_1_0"/>
<dbReference type="InterPro" id="IPR003395">
    <property type="entry name" value="RecF/RecN/SMC_N"/>
</dbReference>
<comment type="similarity">
    <text evidence="2 9 10">Belongs to the RecF family.</text>
</comment>
<keyword evidence="7 9" id="KW-0067">ATP-binding</keyword>
<evidence type="ECO:0000313" key="12">
    <source>
        <dbReference type="EMBL" id="GAK55371.1"/>
    </source>
</evidence>
<comment type="subcellular location">
    <subcellularLocation>
        <location evidence="1 9 10">Cytoplasm</location>
    </subcellularLocation>
</comment>
<feature type="domain" description="RecF/RecN/SMC N-terminal" evidence="11">
    <location>
        <begin position="18"/>
        <end position="389"/>
    </location>
</feature>
<organism evidence="12">
    <name type="scientific">Vecturithrix granuli</name>
    <dbReference type="NCBI Taxonomy" id="1499967"/>
    <lineage>
        <taxon>Bacteria</taxon>
        <taxon>Candidatus Moduliflexota</taxon>
        <taxon>Candidatus Vecturitrichia</taxon>
        <taxon>Candidatus Vecturitrichales</taxon>
        <taxon>Candidatus Vecturitrichaceae</taxon>
        <taxon>Candidatus Vecturithrix</taxon>
    </lineage>
</organism>
<evidence type="ECO:0000256" key="4">
    <source>
        <dbReference type="ARBA" id="ARBA00022490"/>
    </source>
</evidence>
<feature type="binding site" evidence="9">
    <location>
        <begin position="46"/>
        <end position="53"/>
    </location>
    <ligand>
        <name>ATP</name>
        <dbReference type="ChEBI" id="CHEBI:30616"/>
    </ligand>
</feature>
<dbReference type="GO" id="GO:0005524">
    <property type="term" value="F:ATP binding"/>
    <property type="evidence" value="ECO:0007669"/>
    <property type="project" value="UniProtKB-UniRule"/>
</dbReference>
<dbReference type="eggNOG" id="COG1195">
    <property type="taxonomic scope" value="Bacteria"/>
</dbReference>
<dbReference type="PROSITE" id="PS00618">
    <property type="entry name" value="RECF_2"/>
    <property type="match status" value="1"/>
</dbReference>
<dbReference type="GO" id="GO:0009432">
    <property type="term" value="P:SOS response"/>
    <property type="evidence" value="ECO:0007669"/>
    <property type="project" value="UniProtKB-UniRule"/>
</dbReference>
<dbReference type="InterPro" id="IPR042174">
    <property type="entry name" value="RecF_2"/>
</dbReference>
<name>A0A0S6WA37_VECG1</name>
<evidence type="ECO:0000256" key="7">
    <source>
        <dbReference type="ARBA" id="ARBA00022840"/>
    </source>
</evidence>
<evidence type="ECO:0000256" key="10">
    <source>
        <dbReference type="RuleBase" id="RU000578"/>
    </source>
</evidence>
<protein>
    <recommendedName>
        <fullName evidence="3 9">DNA replication and repair protein RecF</fullName>
    </recommendedName>
</protein>
<keyword evidence="5 9" id="KW-0235">DNA replication</keyword>
<evidence type="ECO:0000256" key="5">
    <source>
        <dbReference type="ARBA" id="ARBA00022705"/>
    </source>
</evidence>
<dbReference type="InterPro" id="IPR001238">
    <property type="entry name" value="DNA-binding_RecF"/>
</dbReference>
<evidence type="ECO:0000256" key="8">
    <source>
        <dbReference type="ARBA" id="ARBA00023125"/>
    </source>
</evidence>
<reference evidence="12" key="1">
    <citation type="journal article" date="2015" name="PeerJ">
        <title>First genomic representation of candidate bacterial phylum KSB3 points to enhanced environmental sensing as a trigger of wastewater bulking.</title>
        <authorList>
            <person name="Sekiguchi Y."/>
            <person name="Ohashi A."/>
            <person name="Parks D.H."/>
            <person name="Yamauchi T."/>
            <person name="Tyson G.W."/>
            <person name="Hugenholtz P."/>
        </authorList>
    </citation>
    <scope>NUCLEOTIDE SEQUENCE [LARGE SCALE GENOMIC DNA]</scope>
</reference>
<sequence length="404" mass="46668">MEATLSKMVSIMLYAAVYLKSIDLQGFRNFASAQFEFSPGLNILFGQNAAGKTNLLEAICLLSNLRSFRTHSIRELMTWNVRESFLRGVICEEKEDESSLPRTKTLAIRLKPNTREVLINAKPCTSSKEYLQIFPSVAFHPDDLTFVKGSPASRRYFLDRATFHFYPPYWSLLTEYNRALKQRNSLLREVQAKRRLEASERSSLEVWESQLQMLGSKIILQRIRFTRVLQQFVKQMYLQWMNGAESIQIRYTSSIGSVEALSHEGQELAHAEAYQHIFELYGQALQRHQKREYQYGTTLVGPHRDDLDLEISEKSLKAYGSQGQQRTAILAVKLAESYVYYDQYAEYPVLLLDDVTSELDMYRNARFLECLQQGMQVFISATEKPDVASVHNIPCSYIQLPQQE</sequence>
<dbReference type="PROSITE" id="PS00617">
    <property type="entry name" value="RECF_1"/>
    <property type="match status" value="1"/>
</dbReference>
<keyword evidence="13" id="KW-1185">Reference proteome</keyword>
<evidence type="ECO:0000313" key="13">
    <source>
        <dbReference type="Proteomes" id="UP000030661"/>
    </source>
</evidence>
<evidence type="ECO:0000256" key="2">
    <source>
        <dbReference type="ARBA" id="ARBA00008016"/>
    </source>
</evidence>
<dbReference type="Pfam" id="PF02463">
    <property type="entry name" value="SMC_N"/>
    <property type="match status" value="1"/>
</dbReference>
<dbReference type="InterPro" id="IPR027417">
    <property type="entry name" value="P-loop_NTPase"/>
</dbReference>
<evidence type="ECO:0000256" key="1">
    <source>
        <dbReference type="ARBA" id="ARBA00004496"/>
    </source>
</evidence>
<dbReference type="Gene3D" id="3.40.50.300">
    <property type="entry name" value="P-loop containing nucleotide triphosphate hydrolases"/>
    <property type="match status" value="1"/>
</dbReference>
<evidence type="ECO:0000256" key="9">
    <source>
        <dbReference type="HAMAP-Rule" id="MF_00365"/>
    </source>
</evidence>
<dbReference type="GO" id="GO:0005737">
    <property type="term" value="C:cytoplasm"/>
    <property type="evidence" value="ECO:0007669"/>
    <property type="project" value="UniProtKB-SubCell"/>
</dbReference>
<dbReference type="STRING" id="1499967.U27_02204"/>
<dbReference type="GO" id="GO:0003697">
    <property type="term" value="F:single-stranded DNA binding"/>
    <property type="evidence" value="ECO:0007669"/>
    <property type="project" value="UniProtKB-UniRule"/>
</dbReference>
<proteinExistence type="inferred from homology"/>
<dbReference type="AlphaFoldDB" id="A0A0S6WA37"/>
<evidence type="ECO:0000256" key="3">
    <source>
        <dbReference type="ARBA" id="ARBA00020170"/>
    </source>
</evidence>
<dbReference type="Proteomes" id="UP000030661">
    <property type="component" value="Unassembled WGS sequence"/>
</dbReference>
<dbReference type="PANTHER" id="PTHR32182:SF0">
    <property type="entry name" value="DNA REPLICATION AND REPAIR PROTEIN RECF"/>
    <property type="match status" value="1"/>
</dbReference>
<gene>
    <name evidence="9" type="primary">recF</name>
    <name evidence="12" type="ORF">U27_02204</name>
</gene>
<dbReference type="GO" id="GO:0006302">
    <property type="term" value="P:double-strand break repair"/>
    <property type="evidence" value="ECO:0007669"/>
    <property type="project" value="TreeGrafter"/>
</dbReference>
<dbReference type="InterPro" id="IPR018078">
    <property type="entry name" value="DNA-binding_RecF_CS"/>
</dbReference>
<keyword evidence="9 10" id="KW-0234">DNA repair</keyword>
<keyword evidence="6 9" id="KW-0547">Nucleotide-binding</keyword>
<dbReference type="GO" id="GO:0000731">
    <property type="term" value="P:DNA synthesis involved in DNA repair"/>
    <property type="evidence" value="ECO:0007669"/>
    <property type="project" value="TreeGrafter"/>
</dbReference>
<comment type="function">
    <text evidence="9 10">The RecF protein is involved in DNA metabolism; it is required for DNA replication and normal SOS inducibility. RecF binds preferentially to single-stranded, linear DNA. It also seems to bind ATP.</text>
</comment>
<dbReference type="NCBIfam" id="TIGR00611">
    <property type="entry name" value="recf"/>
    <property type="match status" value="1"/>
</dbReference>
<accession>A0A0S6WA37</accession>
<evidence type="ECO:0000256" key="6">
    <source>
        <dbReference type="ARBA" id="ARBA00022741"/>
    </source>
</evidence>
<keyword evidence="8 9" id="KW-0238">DNA-binding</keyword>
<dbReference type="HAMAP" id="MF_00365">
    <property type="entry name" value="RecF"/>
    <property type="match status" value="1"/>
</dbReference>
<dbReference type="GO" id="GO:0006260">
    <property type="term" value="P:DNA replication"/>
    <property type="evidence" value="ECO:0007669"/>
    <property type="project" value="UniProtKB-UniRule"/>
</dbReference>
<keyword evidence="9 10" id="KW-0742">SOS response</keyword>
<keyword evidence="4 9" id="KW-0963">Cytoplasm</keyword>
<dbReference type="SUPFAM" id="SSF52540">
    <property type="entry name" value="P-loop containing nucleoside triphosphate hydrolases"/>
    <property type="match status" value="1"/>
</dbReference>
<dbReference type="EMBL" id="DF820463">
    <property type="protein sequence ID" value="GAK55371.1"/>
    <property type="molecule type" value="Genomic_DNA"/>
</dbReference>